<protein>
    <submittedName>
        <fullName evidence="1">Uncharacterized protein</fullName>
    </submittedName>
</protein>
<dbReference type="RefSeq" id="WP_183207912.1">
    <property type="nucleotide sequence ID" value="NZ_JACIEM010000002.1"/>
</dbReference>
<proteinExistence type="predicted"/>
<evidence type="ECO:0000313" key="2">
    <source>
        <dbReference type="Proteomes" id="UP000588647"/>
    </source>
</evidence>
<sequence>MGLFIGNMPQLRKKPVVIEARQLSRENGIELAHWSGGRWRSLYGRGDRGEDISHVVSPTLEGDHRADLGDWIIK</sequence>
<gene>
    <name evidence="1" type="ORF">GGR03_002257</name>
</gene>
<comment type="caution">
    <text evidence="1">The sequence shown here is derived from an EMBL/GenBank/DDBJ whole genome shotgun (WGS) entry which is preliminary data.</text>
</comment>
<accession>A0A7W6MPS8</accession>
<dbReference type="EMBL" id="JACIEM010000002">
    <property type="protein sequence ID" value="MBB4003182.1"/>
    <property type="molecule type" value="Genomic_DNA"/>
</dbReference>
<evidence type="ECO:0000313" key="1">
    <source>
        <dbReference type="EMBL" id="MBB4003182.1"/>
    </source>
</evidence>
<organism evidence="1 2">
    <name type="scientific">Aurantimonas endophytica</name>
    <dbReference type="NCBI Taxonomy" id="1522175"/>
    <lineage>
        <taxon>Bacteria</taxon>
        <taxon>Pseudomonadati</taxon>
        <taxon>Pseudomonadota</taxon>
        <taxon>Alphaproteobacteria</taxon>
        <taxon>Hyphomicrobiales</taxon>
        <taxon>Aurantimonadaceae</taxon>
        <taxon>Aurantimonas</taxon>
    </lineage>
</organism>
<name>A0A7W6MPS8_9HYPH</name>
<keyword evidence="2" id="KW-1185">Reference proteome</keyword>
<dbReference type="Proteomes" id="UP000588647">
    <property type="component" value="Unassembled WGS sequence"/>
</dbReference>
<reference evidence="1 2" key="1">
    <citation type="submission" date="2020-08" db="EMBL/GenBank/DDBJ databases">
        <title>Genomic Encyclopedia of Type Strains, Phase IV (KMG-IV): sequencing the most valuable type-strain genomes for metagenomic binning, comparative biology and taxonomic classification.</title>
        <authorList>
            <person name="Goeker M."/>
        </authorList>
    </citation>
    <scope>NUCLEOTIDE SEQUENCE [LARGE SCALE GENOMIC DNA]</scope>
    <source>
        <strain evidence="1 2">DSM 103570</strain>
    </source>
</reference>
<dbReference type="AlphaFoldDB" id="A0A7W6MPS8"/>
<feature type="non-terminal residue" evidence="1">
    <location>
        <position position="74"/>
    </location>
</feature>